<feature type="chain" id="PRO_5037243881" evidence="12">
    <location>
        <begin position="27"/>
        <end position="1001"/>
    </location>
</feature>
<dbReference type="PANTHER" id="PTHR40980">
    <property type="entry name" value="PLUG DOMAIN-CONTAINING PROTEIN"/>
    <property type="match status" value="1"/>
</dbReference>
<evidence type="ECO:0000256" key="10">
    <source>
        <dbReference type="PROSITE-ProRule" id="PRU01360"/>
    </source>
</evidence>
<keyword evidence="7 10" id="KW-0472">Membrane</keyword>
<dbReference type="InterPro" id="IPR037066">
    <property type="entry name" value="Plug_dom_sf"/>
</dbReference>
<dbReference type="Gene3D" id="2.170.130.10">
    <property type="entry name" value="TonB-dependent receptor, plug domain"/>
    <property type="match status" value="1"/>
</dbReference>
<dbReference type="InterPro" id="IPR039426">
    <property type="entry name" value="TonB-dep_rcpt-like"/>
</dbReference>
<keyword evidence="16" id="KW-1185">Reference proteome</keyword>
<dbReference type="AlphaFoldDB" id="A0A940Y562"/>
<dbReference type="EMBL" id="JAGQDD010000001">
    <property type="protein sequence ID" value="MBQ0928911.1"/>
    <property type="molecule type" value="Genomic_DNA"/>
</dbReference>
<dbReference type="SUPFAM" id="SSF56935">
    <property type="entry name" value="Porins"/>
    <property type="match status" value="1"/>
</dbReference>
<comment type="subcellular location">
    <subcellularLocation>
        <location evidence="1 10">Cell outer membrane</location>
        <topology evidence="1 10">Multi-pass membrane protein</topology>
    </subcellularLocation>
</comment>
<evidence type="ECO:0000256" key="1">
    <source>
        <dbReference type="ARBA" id="ARBA00004571"/>
    </source>
</evidence>
<keyword evidence="5 10" id="KW-0812">Transmembrane</keyword>
<feature type="signal peptide" evidence="12">
    <location>
        <begin position="1"/>
        <end position="26"/>
    </location>
</feature>
<keyword evidence="8 15" id="KW-0675">Receptor</keyword>
<dbReference type="InterPro" id="IPR012910">
    <property type="entry name" value="Plug_dom"/>
</dbReference>
<evidence type="ECO:0000256" key="4">
    <source>
        <dbReference type="ARBA" id="ARBA00022452"/>
    </source>
</evidence>
<evidence type="ECO:0000256" key="7">
    <source>
        <dbReference type="ARBA" id="ARBA00023136"/>
    </source>
</evidence>
<evidence type="ECO:0000256" key="12">
    <source>
        <dbReference type="SAM" id="SignalP"/>
    </source>
</evidence>
<dbReference type="PANTHER" id="PTHR40980:SF3">
    <property type="entry name" value="TONB-DEPENDENT RECEPTOR-LIKE BETA-BARREL DOMAIN-CONTAINING PROTEIN"/>
    <property type="match status" value="1"/>
</dbReference>
<feature type="domain" description="TonB-dependent receptor plug" evidence="14">
    <location>
        <begin position="58"/>
        <end position="168"/>
    </location>
</feature>
<keyword evidence="3 10" id="KW-0813">Transport</keyword>
<proteinExistence type="inferred from homology"/>
<protein>
    <submittedName>
        <fullName evidence="15">TonB-dependent receptor</fullName>
    </submittedName>
</protein>
<evidence type="ECO:0000256" key="3">
    <source>
        <dbReference type="ARBA" id="ARBA00022448"/>
    </source>
</evidence>
<evidence type="ECO:0000313" key="15">
    <source>
        <dbReference type="EMBL" id="MBQ0928911.1"/>
    </source>
</evidence>
<accession>A0A940Y562</accession>
<dbReference type="InterPro" id="IPR000531">
    <property type="entry name" value="Beta-barrel_TonB"/>
</dbReference>
<keyword evidence="9 10" id="KW-0998">Cell outer membrane</keyword>
<evidence type="ECO:0000313" key="16">
    <source>
        <dbReference type="Proteomes" id="UP000676246"/>
    </source>
</evidence>
<dbReference type="RefSeq" id="WP_210851028.1">
    <property type="nucleotide sequence ID" value="NZ_JAGQDD010000001.1"/>
</dbReference>
<evidence type="ECO:0000256" key="6">
    <source>
        <dbReference type="ARBA" id="ARBA00023077"/>
    </source>
</evidence>
<dbReference type="InterPro" id="IPR036942">
    <property type="entry name" value="Beta-barrel_TonB_sf"/>
</dbReference>
<evidence type="ECO:0000259" key="14">
    <source>
        <dbReference type="Pfam" id="PF07715"/>
    </source>
</evidence>
<organism evidence="15 16">
    <name type="scientific">Ideonella alba</name>
    <dbReference type="NCBI Taxonomy" id="2824118"/>
    <lineage>
        <taxon>Bacteria</taxon>
        <taxon>Pseudomonadati</taxon>
        <taxon>Pseudomonadota</taxon>
        <taxon>Betaproteobacteria</taxon>
        <taxon>Burkholderiales</taxon>
        <taxon>Sphaerotilaceae</taxon>
        <taxon>Ideonella</taxon>
    </lineage>
</organism>
<evidence type="ECO:0000256" key="5">
    <source>
        <dbReference type="ARBA" id="ARBA00022692"/>
    </source>
</evidence>
<comment type="caution">
    <text evidence="15">The sequence shown here is derived from an EMBL/GenBank/DDBJ whole genome shotgun (WGS) entry which is preliminary data.</text>
</comment>
<dbReference type="Pfam" id="PF00593">
    <property type="entry name" value="TonB_dep_Rec_b-barrel"/>
    <property type="match status" value="1"/>
</dbReference>
<keyword evidence="12" id="KW-0732">Signal</keyword>
<dbReference type="GO" id="GO:0009279">
    <property type="term" value="C:cell outer membrane"/>
    <property type="evidence" value="ECO:0007669"/>
    <property type="project" value="UniProtKB-SubCell"/>
</dbReference>
<name>A0A940Y562_9BURK</name>
<evidence type="ECO:0000256" key="9">
    <source>
        <dbReference type="ARBA" id="ARBA00023237"/>
    </source>
</evidence>
<keyword evidence="6 11" id="KW-0798">TonB box</keyword>
<evidence type="ECO:0000256" key="2">
    <source>
        <dbReference type="ARBA" id="ARBA00009810"/>
    </source>
</evidence>
<evidence type="ECO:0000259" key="13">
    <source>
        <dbReference type="Pfam" id="PF00593"/>
    </source>
</evidence>
<keyword evidence="4 10" id="KW-1134">Transmembrane beta strand</keyword>
<dbReference type="Proteomes" id="UP000676246">
    <property type="component" value="Unassembled WGS sequence"/>
</dbReference>
<dbReference type="InterPro" id="IPR010104">
    <property type="entry name" value="TonB_rcpt_bac"/>
</dbReference>
<sequence length="1001" mass="110231">MKKPQRTALSLAAAQVALMWTGLASAQQAPAPAPAASAATAIVVTGQRAALQSAQKIKQESDEIVDSIVADDIGKLPDRSITEVLQRVVGVTMDRTMAKGDPEHYSVEGSGVSIRGLSWVRSELNGRDSFSANGGRALNFEDVPPELMAGVDVYKNPSAEQIEGAVGGLVNLRTALPLDFKGFKGAVSLENTYNKLNSKQSPSGSLLLSNRWDTDLGQFGALLNLAHSESRTRSDFFQVEPYYPRTDAYAGQDPATTVWIPKGAQWRTLEFERQRDGLYGALQWKKNDFETALTYFQSKYHMQWDEQAIFAQQNPYSVTVTNGQFNDKGALVYGTLTTTDNGGLFNFNNDTRFATRDSKTEEFAWKAKWKASDRWSFSTDLQYIRARTDGFDSTVATGVGMPKETLDLRGATPTLIFDAADRAHLADPKNYYWAFTMEHLDRSKATEKAGRADAKYTFDDPVLQDLRFGIRLNDREALSYRNPSNYHWQALTQPWTAGGPAYLSDYPGNTHLQQFGNFFGGSVSAPPAVIFPNSSLAQGFPASYQTLYGYTRDHCRKQLGANNPTCDGWPFVFSPESISEDANSPGTNVLQERSQAAYAQLRFGFDDWKYPVDGNIGVRLVNTKVTAHGYVAFDGSKNSPTDSGVTVPVIAAYNKPVDFENTYTNVLPSLNLRMKAGSDLQFRFALAKAMSRPDFTDMQAYTKLSQDVQRNGTVVTSVTQTGEALGNPMLKPIRSTQADLTAEWYFSKAGSFTVALFDKELKDVIIRQSTAFQIPDTSGNPQTFVVTSPVNGAKGYARGFELAFQTYFDSLPGWMSGFGVQANYTYVDSKTKLYNPVNAAYCSGGNSATNFNLNLNGCDTDGRSFGDLPLQNLSRNAFSLALMYDQGPLSARLAYSWRGKYLQAVNVNGTQGGDGTDTNPNSPTVGQRNVAWGLPVWADAYGQVDGGVFYKLLNDQLTLGLEAQNLTSARQRQLMQQHIGYMTRGLFYTGPRYTVTARYTF</sequence>
<dbReference type="Pfam" id="PF07715">
    <property type="entry name" value="Plug"/>
    <property type="match status" value="1"/>
</dbReference>
<feature type="domain" description="TonB-dependent receptor-like beta-barrel" evidence="13">
    <location>
        <begin position="451"/>
        <end position="966"/>
    </location>
</feature>
<comment type="similarity">
    <text evidence="2 10 11">Belongs to the TonB-dependent receptor family.</text>
</comment>
<gene>
    <name evidence="15" type="ORF">KAK03_00335</name>
</gene>
<dbReference type="NCBIfam" id="TIGR01782">
    <property type="entry name" value="TonB-Xanth-Caul"/>
    <property type="match status" value="1"/>
</dbReference>
<evidence type="ECO:0000256" key="11">
    <source>
        <dbReference type="RuleBase" id="RU003357"/>
    </source>
</evidence>
<dbReference type="PROSITE" id="PS52016">
    <property type="entry name" value="TONB_DEPENDENT_REC_3"/>
    <property type="match status" value="1"/>
</dbReference>
<reference evidence="15 16" key="1">
    <citation type="submission" date="2021-04" db="EMBL/GenBank/DDBJ databases">
        <title>The genome sequence of Ideonella sp. 3Y2.</title>
        <authorList>
            <person name="Liu Y."/>
        </authorList>
    </citation>
    <scope>NUCLEOTIDE SEQUENCE [LARGE SCALE GENOMIC DNA]</scope>
    <source>
        <strain evidence="15 16">3Y2</strain>
    </source>
</reference>
<dbReference type="Gene3D" id="2.40.170.20">
    <property type="entry name" value="TonB-dependent receptor, beta-barrel domain"/>
    <property type="match status" value="1"/>
</dbReference>
<evidence type="ECO:0000256" key="8">
    <source>
        <dbReference type="ARBA" id="ARBA00023170"/>
    </source>
</evidence>